<evidence type="ECO:0000256" key="1">
    <source>
        <dbReference type="ARBA" id="ARBA00001946"/>
    </source>
</evidence>
<dbReference type="Gene3D" id="3.40.50.1000">
    <property type="entry name" value="HAD superfamily/HAD-like"/>
    <property type="match status" value="1"/>
</dbReference>
<protein>
    <submittedName>
        <fullName evidence="5">Putative hydrolase of the HAD superfamily</fullName>
    </submittedName>
</protein>
<dbReference type="Pfam" id="PF13419">
    <property type="entry name" value="HAD_2"/>
    <property type="match status" value="1"/>
</dbReference>
<keyword evidence="4" id="KW-0460">Magnesium</keyword>
<dbReference type="NCBIfam" id="TIGR01549">
    <property type="entry name" value="HAD-SF-IA-v1"/>
    <property type="match status" value="1"/>
</dbReference>
<keyword evidence="2" id="KW-0479">Metal-binding</keyword>
<evidence type="ECO:0000313" key="5">
    <source>
        <dbReference type="EMBL" id="SKA13743.1"/>
    </source>
</evidence>
<dbReference type="SFLD" id="SFLDS00003">
    <property type="entry name" value="Haloacid_Dehalogenase"/>
    <property type="match status" value="1"/>
</dbReference>
<dbReference type="InterPro" id="IPR023214">
    <property type="entry name" value="HAD_sf"/>
</dbReference>
<dbReference type="SFLD" id="SFLDG01129">
    <property type="entry name" value="C1.5:_HAD__Beta-PGM__Phosphata"/>
    <property type="match status" value="1"/>
</dbReference>
<gene>
    <name evidence="5" type="ORF">SAMN02745782_02548</name>
</gene>
<dbReference type="GeneID" id="70584734"/>
<dbReference type="AlphaFoldDB" id="A0A1T4RCR3"/>
<dbReference type="GO" id="GO:0016791">
    <property type="term" value="F:phosphatase activity"/>
    <property type="evidence" value="ECO:0007669"/>
    <property type="project" value="TreeGrafter"/>
</dbReference>
<dbReference type="PANTHER" id="PTHR46470:SF2">
    <property type="entry name" value="GLYCERALDEHYDE 3-PHOSPHATE PHOSPHATASE"/>
    <property type="match status" value="1"/>
</dbReference>
<reference evidence="6" key="1">
    <citation type="submission" date="2017-02" db="EMBL/GenBank/DDBJ databases">
        <authorList>
            <person name="Varghese N."/>
            <person name="Submissions S."/>
        </authorList>
    </citation>
    <scope>NUCLEOTIDE SEQUENCE [LARGE SCALE GENOMIC DNA]</scope>
    <source>
        <strain evidence="6">DSM 19608</strain>
    </source>
</reference>
<sequence>MKVDKSAVWVFDLDDTLYPEREYQVSGYRHIAEHLKMLFKVDISQIIETADEQGKNVLDAICHTLSMSESAKESLLWMYRLHVPDIQLRPKIKEVLDIIQSNYSIAIITDGRSISQRNKLLALGLENIETFVSEEWNEVKPGKLRFQEVEKRYSDAKQFIYVGDNVKKDFVTPNRMGWITIGIKDAGYNIHSQNLRTVESSYLPKIWIDSVSNIQDFLC</sequence>
<dbReference type="EMBL" id="FUXB01000013">
    <property type="protein sequence ID" value="SKA13743.1"/>
    <property type="molecule type" value="Genomic_DNA"/>
</dbReference>
<dbReference type="Proteomes" id="UP000190834">
    <property type="component" value="Unassembled WGS sequence"/>
</dbReference>
<name>A0A1T4RCR3_VIBCI</name>
<proteinExistence type="predicted"/>
<keyword evidence="3 5" id="KW-0378">Hydrolase</keyword>
<dbReference type="STRING" id="1123491.SAMN02745782_02548"/>
<evidence type="ECO:0000313" key="6">
    <source>
        <dbReference type="Proteomes" id="UP000190834"/>
    </source>
</evidence>
<evidence type="ECO:0000256" key="2">
    <source>
        <dbReference type="ARBA" id="ARBA00022723"/>
    </source>
</evidence>
<evidence type="ECO:0000256" key="4">
    <source>
        <dbReference type="ARBA" id="ARBA00022842"/>
    </source>
</evidence>
<dbReference type="GO" id="GO:0046872">
    <property type="term" value="F:metal ion binding"/>
    <property type="evidence" value="ECO:0007669"/>
    <property type="project" value="UniProtKB-KW"/>
</dbReference>
<dbReference type="InterPro" id="IPR041492">
    <property type="entry name" value="HAD_2"/>
</dbReference>
<evidence type="ECO:0000256" key="3">
    <source>
        <dbReference type="ARBA" id="ARBA00022801"/>
    </source>
</evidence>
<dbReference type="Gene3D" id="1.10.150.520">
    <property type="match status" value="1"/>
</dbReference>
<accession>A0A1T4RCR3</accession>
<dbReference type="InterPro" id="IPR036412">
    <property type="entry name" value="HAD-like_sf"/>
</dbReference>
<dbReference type="PANTHER" id="PTHR46470">
    <property type="entry name" value="N-ACYLNEURAMINATE-9-PHOSPHATASE"/>
    <property type="match status" value="1"/>
</dbReference>
<dbReference type="OrthoDB" id="148966at2"/>
<dbReference type="InterPro" id="IPR006439">
    <property type="entry name" value="HAD-SF_hydro_IA"/>
</dbReference>
<keyword evidence="6" id="KW-1185">Reference proteome</keyword>
<comment type="cofactor">
    <cofactor evidence="1">
        <name>Mg(2+)</name>
        <dbReference type="ChEBI" id="CHEBI:18420"/>
    </cofactor>
</comment>
<dbReference type="InterPro" id="IPR051400">
    <property type="entry name" value="HAD-like_hydrolase"/>
</dbReference>
<organism evidence="5 6">
    <name type="scientific">Vibrio cincinnatiensis DSM 19608</name>
    <dbReference type="NCBI Taxonomy" id="1123491"/>
    <lineage>
        <taxon>Bacteria</taxon>
        <taxon>Pseudomonadati</taxon>
        <taxon>Pseudomonadota</taxon>
        <taxon>Gammaproteobacteria</taxon>
        <taxon>Vibrionales</taxon>
        <taxon>Vibrionaceae</taxon>
        <taxon>Vibrio</taxon>
    </lineage>
</organism>
<dbReference type="GO" id="GO:0044281">
    <property type="term" value="P:small molecule metabolic process"/>
    <property type="evidence" value="ECO:0007669"/>
    <property type="project" value="UniProtKB-ARBA"/>
</dbReference>
<dbReference type="RefSeq" id="WP_078926921.1">
    <property type="nucleotide sequence ID" value="NZ_FUXB01000013.1"/>
</dbReference>
<dbReference type="SUPFAM" id="SSF56784">
    <property type="entry name" value="HAD-like"/>
    <property type="match status" value="1"/>
</dbReference>